<evidence type="ECO:0000256" key="2">
    <source>
        <dbReference type="ARBA" id="ARBA00022692"/>
    </source>
</evidence>
<dbReference type="PANTHER" id="PTHR43847">
    <property type="entry name" value="BLL3993 PROTEIN"/>
    <property type="match status" value="1"/>
</dbReference>
<feature type="transmembrane region" description="Helical" evidence="5">
    <location>
        <begin position="191"/>
        <end position="208"/>
    </location>
</feature>
<reference evidence="7" key="1">
    <citation type="journal article" date="2021" name="New Phytol.">
        <title>Evolutionary innovations through gain and loss of genes in the ectomycorrhizal Boletales.</title>
        <authorList>
            <person name="Wu G."/>
            <person name="Miyauchi S."/>
            <person name="Morin E."/>
            <person name="Kuo A."/>
            <person name="Drula E."/>
            <person name="Varga T."/>
            <person name="Kohler A."/>
            <person name="Feng B."/>
            <person name="Cao Y."/>
            <person name="Lipzen A."/>
            <person name="Daum C."/>
            <person name="Hundley H."/>
            <person name="Pangilinan J."/>
            <person name="Johnson J."/>
            <person name="Barry K."/>
            <person name="LaButti K."/>
            <person name="Ng V."/>
            <person name="Ahrendt S."/>
            <person name="Min B."/>
            <person name="Choi I.G."/>
            <person name="Park H."/>
            <person name="Plett J.M."/>
            <person name="Magnuson J."/>
            <person name="Spatafora J.W."/>
            <person name="Nagy L.G."/>
            <person name="Henrissat B."/>
            <person name="Grigoriev I.V."/>
            <person name="Yang Z.L."/>
            <person name="Xu J."/>
            <person name="Martin F.M."/>
        </authorList>
    </citation>
    <scope>NUCLEOTIDE SEQUENCE</scope>
    <source>
        <strain evidence="7">KKN 215</strain>
    </source>
</reference>
<keyword evidence="6" id="KW-0732">Signal</keyword>
<dbReference type="GO" id="GO:0032259">
    <property type="term" value="P:methylation"/>
    <property type="evidence" value="ECO:0007669"/>
    <property type="project" value="UniProtKB-KW"/>
</dbReference>
<evidence type="ECO:0000313" key="8">
    <source>
        <dbReference type="Proteomes" id="UP000813824"/>
    </source>
</evidence>
<evidence type="ECO:0000256" key="4">
    <source>
        <dbReference type="ARBA" id="ARBA00023136"/>
    </source>
</evidence>
<organism evidence="7 8">
    <name type="scientific">Cristinia sonorae</name>
    <dbReference type="NCBI Taxonomy" id="1940300"/>
    <lineage>
        <taxon>Eukaryota</taxon>
        <taxon>Fungi</taxon>
        <taxon>Dikarya</taxon>
        <taxon>Basidiomycota</taxon>
        <taxon>Agaricomycotina</taxon>
        <taxon>Agaricomycetes</taxon>
        <taxon>Agaricomycetidae</taxon>
        <taxon>Agaricales</taxon>
        <taxon>Pleurotineae</taxon>
        <taxon>Stephanosporaceae</taxon>
        <taxon>Cristinia</taxon>
    </lineage>
</organism>
<gene>
    <name evidence="7" type="ORF">BXZ70DRAFT_520413</name>
</gene>
<keyword evidence="3 5" id="KW-1133">Transmembrane helix</keyword>
<accession>A0A8K0UWP4</accession>
<evidence type="ECO:0000256" key="3">
    <source>
        <dbReference type="ARBA" id="ARBA00022989"/>
    </source>
</evidence>
<feature type="chain" id="PRO_5035457849" description="Protein-S-isoprenylcysteine O-methyltransferase" evidence="6">
    <location>
        <begin position="26"/>
        <end position="246"/>
    </location>
</feature>
<feature type="signal peptide" evidence="6">
    <location>
        <begin position="1"/>
        <end position="25"/>
    </location>
</feature>
<keyword evidence="8" id="KW-1185">Reference proteome</keyword>
<dbReference type="EC" id="2.1.1.100" evidence="5"/>
<sequence>MATTFLPPLFKLPALALLIILPVLAFRRPNAVIDKTEQRGEGEHGVRADTVPTFIITWGFKAFIGILQIISFIEGYVILSQEYPGLAQRNVLSTFVPAGQAAGVGLTKTFLVGLALYIAGTLLRIKCYQSLGSNFTFELTIRKGHTLCTDGPYAVVRHPSYSAALLCAVAQILCHFGDGSWWMECGLRETVIGWVIFVTVGVFESMAMRSMFKRTKVEDALLKKEFEGRWVEWAKKTRYSIIPYIF</sequence>
<dbReference type="PANTHER" id="PTHR43847:SF1">
    <property type="entry name" value="BLL3993 PROTEIN"/>
    <property type="match status" value="1"/>
</dbReference>
<name>A0A8K0UWP4_9AGAR</name>
<dbReference type="GO" id="GO:0004671">
    <property type="term" value="F:protein C-terminal S-isoprenylcysteine carboxyl O-methyltransferase activity"/>
    <property type="evidence" value="ECO:0007669"/>
    <property type="project" value="UniProtKB-EC"/>
</dbReference>
<evidence type="ECO:0000256" key="6">
    <source>
        <dbReference type="SAM" id="SignalP"/>
    </source>
</evidence>
<keyword evidence="5" id="KW-0489">Methyltransferase</keyword>
<keyword evidence="2 5" id="KW-0812">Transmembrane</keyword>
<comment type="caution">
    <text evidence="7">The sequence shown here is derived from an EMBL/GenBank/DDBJ whole genome shotgun (WGS) entry which is preliminary data.</text>
</comment>
<keyword evidence="5" id="KW-0808">Transferase</keyword>
<comment type="similarity">
    <text evidence="5">Belongs to the class VI-like SAM-binding methyltransferase superfamily. Isoprenylcysteine carboxyl methyltransferase family.</text>
</comment>
<protein>
    <recommendedName>
        <fullName evidence="5">Protein-S-isoprenylcysteine O-methyltransferase</fullName>
        <ecNumber evidence="5">2.1.1.100</ecNumber>
    </recommendedName>
</protein>
<keyword evidence="5" id="KW-0256">Endoplasmic reticulum</keyword>
<comment type="caution">
    <text evidence="5">Lacks conserved residue(s) required for the propagation of feature annotation.</text>
</comment>
<evidence type="ECO:0000256" key="5">
    <source>
        <dbReference type="RuleBase" id="RU362022"/>
    </source>
</evidence>
<evidence type="ECO:0000256" key="1">
    <source>
        <dbReference type="ARBA" id="ARBA00004141"/>
    </source>
</evidence>
<dbReference type="GO" id="GO:0005789">
    <property type="term" value="C:endoplasmic reticulum membrane"/>
    <property type="evidence" value="ECO:0007669"/>
    <property type="project" value="UniProtKB-SubCell"/>
</dbReference>
<dbReference type="AlphaFoldDB" id="A0A8K0UWP4"/>
<dbReference type="Pfam" id="PF04140">
    <property type="entry name" value="ICMT"/>
    <property type="match status" value="1"/>
</dbReference>
<keyword evidence="4 5" id="KW-0472">Membrane</keyword>
<dbReference type="OrthoDB" id="422086at2759"/>
<feature type="transmembrane region" description="Helical" evidence="5">
    <location>
        <begin position="55"/>
        <end position="79"/>
    </location>
</feature>
<dbReference type="InterPro" id="IPR052527">
    <property type="entry name" value="Metal_cation-efflux_comp"/>
</dbReference>
<dbReference type="Gene3D" id="1.20.120.1630">
    <property type="match status" value="1"/>
</dbReference>
<keyword evidence="5" id="KW-0949">S-adenosyl-L-methionine</keyword>
<feature type="transmembrane region" description="Helical" evidence="5">
    <location>
        <begin position="91"/>
        <end position="119"/>
    </location>
</feature>
<comment type="subcellular location">
    <subcellularLocation>
        <location evidence="5">Endoplasmic reticulum membrane</location>
        <topology evidence="5">Multi-pass membrane protein</topology>
    </subcellularLocation>
    <subcellularLocation>
        <location evidence="1">Membrane</location>
        <topology evidence="1">Multi-pass membrane protein</topology>
    </subcellularLocation>
</comment>
<dbReference type="Proteomes" id="UP000813824">
    <property type="component" value="Unassembled WGS sequence"/>
</dbReference>
<proteinExistence type="inferred from homology"/>
<dbReference type="InterPro" id="IPR007269">
    <property type="entry name" value="ICMT_MeTrfase"/>
</dbReference>
<dbReference type="EMBL" id="JAEVFJ010000004">
    <property type="protein sequence ID" value="KAH8105355.1"/>
    <property type="molecule type" value="Genomic_DNA"/>
</dbReference>
<comment type="catalytic activity">
    <reaction evidence="5">
        <text>[protein]-C-terminal S-[(2E,6E)-farnesyl]-L-cysteine + S-adenosyl-L-methionine = [protein]-C-terminal S-[(2E,6E)-farnesyl]-L-cysteine methyl ester + S-adenosyl-L-homocysteine</text>
        <dbReference type="Rhea" id="RHEA:21672"/>
        <dbReference type="Rhea" id="RHEA-COMP:12125"/>
        <dbReference type="Rhea" id="RHEA-COMP:12126"/>
        <dbReference type="ChEBI" id="CHEBI:57856"/>
        <dbReference type="ChEBI" id="CHEBI:59789"/>
        <dbReference type="ChEBI" id="CHEBI:90510"/>
        <dbReference type="ChEBI" id="CHEBI:90511"/>
        <dbReference type="EC" id="2.1.1.100"/>
    </reaction>
</comment>
<evidence type="ECO:0000313" key="7">
    <source>
        <dbReference type="EMBL" id="KAH8105355.1"/>
    </source>
</evidence>